<comment type="similarity">
    <text evidence="2 9">Belongs to the proline oxidase family.</text>
</comment>
<evidence type="ECO:0000256" key="4">
    <source>
        <dbReference type="ARBA" id="ARBA00022827"/>
    </source>
</evidence>
<comment type="catalytic activity">
    <reaction evidence="7">
        <text>trans-4-hydroxy-L-proline + a quinone = (3R,5S)-1-pyrroline-3-hydroxy-5-carboxylate + a quinol + H(+)</text>
        <dbReference type="Rhea" id="RHEA:52512"/>
        <dbReference type="ChEBI" id="CHEBI:15378"/>
        <dbReference type="ChEBI" id="CHEBI:24646"/>
        <dbReference type="ChEBI" id="CHEBI:58375"/>
        <dbReference type="ChEBI" id="CHEBI:62612"/>
        <dbReference type="ChEBI" id="CHEBI:132124"/>
        <dbReference type="EC" id="1.5.5.3"/>
    </reaction>
</comment>
<evidence type="ECO:0000256" key="3">
    <source>
        <dbReference type="ARBA" id="ARBA00022630"/>
    </source>
</evidence>
<dbReference type="AlphaFoldDB" id="V9KMA1"/>
<keyword evidence="6 9" id="KW-0642">Proline metabolism</keyword>
<evidence type="ECO:0000256" key="1">
    <source>
        <dbReference type="ARBA" id="ARBA00001974"/>
    </source>
</evidence>
<name>V9KMA1_CALMI</name>
<evidence type="ECO:0000256" key="6">
    <source>
        <dbReference type="ARBA" id="ARBA00023062"/>
    </source>
</evidence>
<dbReference type="PANTHER" id="PTHR13914:SF29">
    <property type="entry name" value="HYDROXYPROLINE DEHYDROGENASE"/>
    <property type="match status" value="1"/>
</dbReference>
<dbReference type="EC" id="1.5.5.2" evidence="9"/>
<dbReference type="GO" id="GO:0071949">
    <property type="term" value="F:FAD binding"/>
    <property type="evidence" value="ECO:0007669"/>
    <property type="project" value="TreeGrafter"/>
</dbReference>
<comment type="catalytic activity">
    <reaction evidence="8 9">
        <text>L-proline + a quinone = (S)-1-pyrroline-5-carboxylate + a quinol + H(+)</text>
        <dbReference type="Rhea" id="RHEA:23784"/>
        <dbReference type="ChEBI" id="CHEBI:15378"/>
        <dbReference type="ChEBI" id="CHEBI:17388"/>
        <dbReference type="ChEBI" id="CHEBI:24646"/>
        <dbReference type="ChEBI" id="CHEBI:60039"/>
        <dbReference type="ChEBI" id="CHEBI:132124"/>
        <dbReference type="EC" id="1.5.5.2"/>
    </reaction>
</comment>
<proteinExistence type="evidence at transcript level"/>
<keyword evidence="5 9" id="KW-0560">Oxidoreductase</keyword>
<organism evidence="11">
    <name type="scientific">Callorhinchus milii</name>
    <name type="common">Ghost shark</name>
    <dbReference type="NCBI Taxonomy" id="7868"/>
    <lineage>
        <taxon>Eukaryota</taxon>
        <taxon>Metazoa</taxon>
        <taxon>Chordata</taxon>
        <taxon>Craniata</taxon>
        <taxon>Vertebrata</taxon>
        <taxon>Chondrichthyes</taxon>
        <taxon>Holocephali</taxon>
        <taxon>Chimaeriformes</taxon>
        <taxon>Callorhinchidae</taxon>
        <taxon>Callorhinchus</taxon>
    </lineage>
</organism>
<dbReference type="Pfam" id="PF01619">
    <property type="entry name" value="Pro_dh"/>
    <property type="match status" value="1"/>
</dbReference>
<evidence type="ECO:0000256" key="8">
    <source>
        <dbReference type="ARBA" id="ARBA00048779"/>
    </source>
</evidence>
<dbReference type="GO" id="GO:0004657">
    <property type="term" value="F:proline dehydrogenase activity"/>
    <property type="evidence" value="ECO:0007669"/>
    <property type="project" value="UniProtKB-EC"/>
</dbReference>
<comment type="cofactor">
    <cofactor evidence="1 9">
        <name>FAD</name>
        <dbReference type="ChEBI" id="CHEBI:57692"/>
    </cofactor>
</comment>
<dbReference type="InterPro" id="IPR029041">
    <property type="entry name" value="FAD-linked_oxidoreductase-like"/>
</dbReference>
<feature type="domain" description="Proline dehydrogenase" evidence="10">
    <location>
        <begin position="202"/>
        <end position="440"/>
    </location>
</feature>
<accession>V9KMA1</accession>
<evidence type="ECO:0000256" key="2">
    <source>
        <dbReference type="ARBA" id="ARBA00005869"/>
    </source>
</evidence>
<evidence type="ECO:0000313" key="11">
    <source>
        <dbReference type="EMBL" id="AFO99101.1"/>
    </source>
</evidence>
<dbReference type="InterPro" id="IPR015659">
    <property type="entry name" value="Proline_oxidase"/>
</dbReference>
<sequence length="463" mass="52323">MLRAAPTFRGPRWPQITSRSLRVGDGSPRDLALDFRDGRAFQVKSGWELIRGLLIFRMCSFPTLVNNAEKLLCWSRRVLGRRGFEAVMRVTVYGQFVAGSSAAEVRDSEGRLRALGMRAMLAVPIEEDLGQSRSGEGWYEGNERAMLGCLDISGGGEPPGMMQLKITALMSAELCKKLTVRLKEPRGAEELAIDRLLCVMDGEDLPFPSLTELERRHFLCSLRRLRDVGQYAVRRRVRILVDAEYTYLNPALSLVTMTMMAKFNSSQAWIWNTYQCYLKAVSELIAADIHTAAERGVCFGVKLVRGAYMDKERASALTQGRSDPIAESWEATNISYQRVLDHLLELSAKHRDKYRVIVATHNEHSVQHTLGRMRELNIEKDDGIVCFGQLMGMCDHVSVTLGMAGYMVYKSLPYGAVDTVIPYLVRRAQENQAVLQGVRQEQQLLRRELRRRFRLPGARTTPS</sequence>
<evidence type="ECO:0000256" key="7">
    <source>
        <dbReference type="ARBA" id="ARBA00048242"/>
    </source>
</evidence>
<keyword evidence="4 9" id="KW-0274">FAD</keyword>
<dbReference type="PANTHER" id="PTHR13914">
    <property type="entry name" value="PROLINE OXIDASE"/>
    <property type="match status" value="1"/>
</dbReference>
<reference evidence="11" key="1">
    <citation type="journal article" date="2014" name="Nature">
        <title>Elephant shark genome provides unique insights into gnathostome evolution.</title>
        <authorList>
            <consortium name="International Elephant Shark Genome Sequencing Consortium"/>
            <person name="Venkatesh B."/>
            <person name="Lee A.P."/>
            <person name="Ravi V."/>
            <person name="Maurya A.K."/>
            <person name="Lian M.M."/>
            <person name="Swann J.B."/>
            <person name="Ohta Y."/>
            <person name="Flajnik M.F."/>
            <person name="Sutoh Y."/>
            <person name="Kasahara M."/>
            <person name="Hoon S."/>
            <person name="Gangu V."/>
            <person name="Roy S.W."/>
            <person name="Irimia M."/>
            <person name="Korzh V."/>
            <person name="Kondrychyn I."/>
            <person name="Lim Z.W."/>
            <person name="Tay B.H."/>
            <person name="Tohari S."/>
            <person name="Kong K.W."/>
            <person name="Ho S."/>
            <person name="Lorente-Galdos B."/>
            <person name="Quilez J."/>
            <person name="Marques-Bonet T."/>
            <person name="Raney B.J."/>
            <person name="Ingham P.W."/>
            <person name="Tay A."/>
            <person name="Hillier L.W."/>
            <person name="Minx P."/>
            <person name="Boehm T."/>
            <person name="Wilson R.K."/>
            <person name="Brenner S."/>
            <person name="Warren W.C."/>
        </authorList>
    </citation>
    <scope>NUCLEOTIDE SEQUENCE</scope>
    <source>
        <tissue evidence="11">Liver</tissue>
    </source>
</reference>
<evidence type="ECO:0000259" key="10">
    <source>
        <dbReference type="Pfam" id="PF01619"/>
    </source>
</evidence>
<dbReference type="GO" id="GO:0010133">
    <property type="term" value="P:L-proline catabolic process to L-glutamate"/>
    <property type="evidence" value="ECO:0007669"/>
    <property type="project" value="TreeGrafter"/>
</dbReference>
<dbReference type="Gene3D" id="3.20.20.220">
    <property type="match status" value="1"/>
</dbReference>
<evidence type="ECO:0000256" key="5">
    <source>
        <dbReference type="ARBA" id="ARBA00023002"/>
    </source>
</evidence>
<dbReference type="EMBL" id="JW866584">
    <property type="protein sequence ID" value="AFO99101.1"/>
    <property type="molecule type" value="mRNA"/>
</dbReference>
<dbReference type="GO" id="GO:0005739">
    <property type="term" value="C:mitochondrion"/>
    <property type="evidence" value="ECO:0007669"/>
    <property type="project" value="TreeGrafter"/>
</dbReference>
<comment type="function">
    <text evidence="9">Converts proline to delta-1-pyrroline-5-carboxylate.</text>
</comment>
<protein>
    <recommendedName>
        <fullName evidence="9">Proline dehydrogenase</fullName>
        <ecNumber evidence="9">1.5.5.2</ecNumber>
    </recommendedName>
</protein>
<dbReference type="SUPFAM" id="SSF51730">
    <property type="entry name" value="FAD-linked oxidoreductase"/>
    <property type="match status" value="1"/>
</dbReference>
<evidence type="ECO:0000256" key="9">
    <source>
        <dbReference type="RuleBase" id="RU364054"/>
    </source>
</evidence>
<keyword evidence="3 9" id="KW-0285">Flavoprotein</keyword>
<dbReference type="InterPro" id="IPR002872">
    <property type="entry name" value="Proline_DH_dom"/>
</dbReference>